<dbReference type="PROSITE" id="PS50928">
    <property type="entry name" value="ABC_TM1"/>
    <property type="match status" value="1"/>
</dbReference>
<evidence type="ECO:0000256" key="7">
    <source>
        <dbReference type="RuleBase" id="RU363032"/>
    </source>
</evidence>
<sequence>MTDLDIREETTATVQDRRFWRRSRGSEDEAGRSAVSWGDRKDPRVRWTLRVAQLLVLAGLVVAAVFPIVWLAKASISTTGDLIRDPLAWWPSGIDLSNYDVVWNELGIAKYLLNTLWLALGSAAVTLVLCVTGAYCLSILRPRWGAVVYWAVLATLFIPGVISLVPLYLTVLDLPGLGISLLNTMWAVWLPAGASAFSLVLAKRFFDSIPRELVEAARIDGAGPVRVLWSVVIPLSRPILSVLALLACVSAYKEYLWPLLVLQDPNVQPISVALPRVEPSLEYSAMMAALFLSLIIPIVLFLIFQRQFLRSVGMANGIKG</sequence>
<organism evidence="8 9">
    <name type="scientific">Cnuibacter physcomitrellae</name>
    <dbReference type="NCBI Taxonomy" id="1619308"/>
    <lineage>
        <taxon>Bacteria</taxon>
        <taxon>Bacillati</taxon>
        <taxon>Actinomycetota</taxon>
        <taxon>Actinomycetes</taxon>
        <taxon>Micrococcales</taxon>
        <taxon>Microbacteriaceae</taxon>
        <taxon>Cnuibacter</taxon>
    </lineage>
</organism>
<gene>
    <name evidence="8" type="ORF">B5808_14720</name>
</gene>
<feature type="transmembrane region" description="Helical" evidence="7">
    <location>
        <begin position="227"/>
        <end position="252"/>
    </location>
</feature>
<evidence type="ECO:0000256" key="4">
    <source>
        <dbReference type="ARBA" id="ARBA00022692"/>
    </source>
</evidence>
<name>A0A1X9LPU6_9MICO</name>
<evidence type="ECO:0000256" key="3">
    <source>
        <dbReference type="ARBA" id="ARBA00022475"/>
    </source>
</evidence>
<dbReference type="InterPro" id="IPR035906">
    <property type="entry name" value="MetI-like_sf"/>
</dbReference>
<comment type="subcellular location">
    <subcellularLocation>
        <location evidence="1 7">Cell membrane</location>
        <topology evidence="1 7">Multi-pass membrane protein</topology>
    </subcellularLocation>
</comment>
<dbReference type="RefSeq" id="WP_085020466.1">
    <property type="nucleotide sequence ID" value="NZ_BMHD01000001.1"/>
</dbReference>
<dbReference type="KEGG" id="cphy:B5808_14720"/>
<keyword evidence="2 7" id="KW-0813">Transport</keyword>
<dbReference type="GO" id="GO:0005886">
    <property type="term" value="C:plasma membrane"/>
    <property type="evidence" value="ECO:0007669"/>
    <property type="project" value="UniProtKB-SubCell"/>
</dbReference>
<keyword evidence="6 7" id="KW-0472">Membrane</keyword>
<feature type="transmembrane region" description="Helical" evidence="7">
    <location>
        <begin position="51"/>
        <end position="72"/>
    </location>
</feature>
<dbReference type="STRING" id="1619308.B5808_14720"/>
<keyword evidence="9" id="KW-1185">Reference proteome</keyword>
<proteinExistence type="inferred from homology"/>
<dbReference type="InterPro" id="IPR000515">
    <property type="entry name" value="MetI-like"/>
</dbReference>
<dbReference type="Gene3D" id="1.10.3720.10">
    <property type="entry name" value="MetI-like"/>
    <property type="match status" value="1"/>
</dbReference>
<evidence type="ECO:0000256" key="5">
    <source>
        <dbReference type="ARBA" id="ARBA00022989"/>
    </source>
</evidence>
<keyword evidence="4 7" id="KW-0812">Transmembrane</keyword>
<dbReference type="CDD" id="cd06261">
    <property type="entry name" value="TM_PBP2"/>
    <property type="match status" value="1"/>
</dbReference>
<comment type="similarity">
    <text evidence="7">Belongs to the binding-protein-dependent transport system permease family.</text>
</comment>
<feature type="transmembrane region" description="Helical" evidence="7">
    <location>
        <begin position="116"/>
        <end position="140"/>
    </location>
</feature>
<evidence type="ECO:0000313" key="8">
    <source>
        <dbReference type="EMBL" id="ARJ06328.1"/>
    </source>
</evidence>
<dbReference type="PANTHER" id="PTHR43744">
    <property type="entry name" value="ABC TRANSPORTER PERMEASE PROTEIN MG189-RELATED-RELATED"/>
    <property type="match status" value="1"/>
</dbReference>
<accession>A0A1X9LPU6</accession>
<evidence type="ECO:0000256" key="6">
    <source>
        <dbReference type="ARBA" id="ARBA00023136"/>
    </source>
</evidence>
<dbReference type="AlphaFoldDB" id="A0A1X9LPU6"/>
<dbReference type="SUPFAM" id="SSF161098">
    <property type="entry name" value="MetI-like"/>
    <property type="match status" value="1"/>
</dbReference>
<dbReference type="Proteomes" id="UP000192775">
    <property type="component" value="Chromosome"/>
</dbReference>
<feature type="transmembrane region" description="Helical" evidence="7">
    <location>
        <begin position="283"/>
        <end position="304"/>
    </location>
</feature>
<feature type="transmembrane region" description="Helical" evidence="7">
    <location>
        <begin position="147"/>
        <end position="168"/>
    </location>
</feature>
<keyword evidence="3" id="KW-1003">Cell membrane</keyword>
<dbReference type="Pfam" id="PF00528">
    <property type="entry name" value="BPD_transp_1"/>
    <property type="match status" value="1"/>
</dbReference>
<evidence type="ECO:0000256" key="2">
    <source>
        <dbReference type="ARBA" id="ARBA00022448"/>
    </source>
</evidence>
<dbReference type="PANTHER" id="PTHR43744:SF12">
    <property type="entry name" value="ABC TRANSPORTER PERMEASE PROTEIN MG189-RELATED"/>
    <property type="match status" value="1"/>
</dbReference>
<feature type="transmembrane region" description="Helical" evidence="7">
    <location>
        <begin position="188"/>
        <end position="206"/>
    </location>
</feature>
<dbReference type="GO" id="GO:0055085">
    <property type="term" value="P:transmembrane transport"/>
    <property type="evidence" value="ECO:0007669"/>
    <property type="project" value="InterPro"/>
</dbReference>
<evidence type="ECO:0000256" key="1">
    <source>
        <dbReference type="ARBA" id="ARBA00004651"/>
    </source>
</evidence>
<keyword evidence="5 7" id="KW-1133">Transmembrane helix</keyword>
<evidence type="ECO:0000313" key="9">
    <source>
        <dbReference type="Proteomes" id="UP000192775"/>
    </source>
</evidence>
<dbReference type="EMBL" id="CP020715">
    <property type="protein sequence ID" value="ARJ06328.1"/>
    <property type="molecule type" value="Genomic_DNA"/>
</dbReference>
<reference evidence="8 9" key="1">
    <citation type="submission" date="2017-04" db="EMBL/GenBank/DDBJ databases">
        <authorList>
            <person name="Afonso C.L."/>
            <person name="Miller P.J."/>
            <person name="Scott M.A."/>
            <person name="Spackman E."/>
            <person name="Goraichik I."/>
            <person name="Dimitrov K.M."/>
            <person name="Suarez D.L."/>
            <person name="Swayne D.E."/>
        </authorList>
    </citation>
    <scope>NUCLEOTIDE SEQUENCE [LARGE SCALE GENOMIC DNA]</scope>
    <source>
        <strain evidence="9">XA(T)</strain>
    </source>
</reference>
<protein>
    <submittedName>
        <fullName evidence="8">ABC transporter permease</fullName>
    </submittedName>
</protein>